<dbReference type="Proteomes" id="UP001230649">
    <property type="component" value="Unassembled WGS sequence"/>
</dbReference>
<evidence type="ECO:0000313" key="1">
    <source>
        <dbReference type="EMBL" id="KAJ9109546.1"/>
    </source>
</evidence>
<organism evidence="1 2">
    <name type="scientific">Naganishia adeliensis</name>
    <dbReference type="NCBI Taxonomy" id="92952"/>
    <lineage>
        <taxon>Eukaryota</taxon>
        <taxon>Fungi</taxon>
        <taxon>Dikarya</taxon>
        <taxon>Basidiomycota</taxon>
        <taxon>Agaricomycotina</taxon>
        <taxon>Tremellomycetes</taxon>
        <taxon>Filobasidiales</taxon>
        <taxon>Filobasidiaceae</taxon>
        <taxon>Naganishia</taxon>
    </lineage>
</organism>
<evidence type="ECO:0000313" key="2">
    <source>
        <dbReference type="Proteomes" id="UP001230649"/>
    </source>
</evidence>
<accession>A0ACC2WER2</accession>
<reference evidence="1" key="1">
    <citation type="submission" date="2023-04" db="EMBL/GenBank/DDBJ databases">
        <title>Draft Genome sequencing of Naganishia species isolated from polar environments using Oxford Nanopore Technology.</title>
        <authorList>
            <person name="Leo P."/>
            <person name="Venkateswaran K."/>
        </authorList>
    </citation>
    <scope>NUCLEOTIDE SEQUENCE</scope>
    <source>
        <strain evidence="1">MNA-CCFEE 5262</strain>
    </source>
</reference>
<dbReference type="EMBL" id="JASBWS010000029">
    <property type="protein sequence ID" value="KAJ9109546.1"/>
    <property type="molecule type" value="Genomic_DNA"/>
</dbReference>
<keyword evidence="2" id="KW-1185">Reference proteome</keyword>
<comment type="caution">
    <text evidence="1">The sequence shown here is derived from an EMBL/GenBank/DDBJ whole genome shotgun (WGS) entry which is preliminary data.</text>
</comment>
<name>A0ACC2WER2_9TREE</name>
<sequence length="466" mass="51216">MSQNLFGGLDRPTSLTSDSPFAIANNAMKDNSLSSINNSNGSNNINKQGLSISNRQRPLINRFQHNNKYLTNINRLLHQRNLSSGSRQPPGSSQDQGMNPHGLRSNARDAYMGAGAWNARTGTYGPPQQGQGLPTNTADMRLSRSPSPYNSNPNFVAQQGFAQAVMMAQGGQSSGGAGNKGGGAGAGFAAPAFPTHYQQQFAEQTNPPAGYRQASYPPPIAQQQQQMYTAPSPSQYGQQNYQAQQSPASSGYGLQAASPYNQQQHHRQSQSPYADPNYTTSPAPVTLASPAVIVEHEPTLGRSQSRPVPPAPAGTDVELWQMFSAMDIDQSGQLEANEVQALLAKDHRWANIEPREDCVKMDWYNIFQQFDRDRSGTIDRKELEQALNSFGYPLPSDLVRKLEKRYAPPKGKHDTRPRGVTFDRFLMACVTVKHFTEAFRQRDVKKEGRLTVDYSTFMDLCLSSPA</sequence>
<proteinExistence type="predicted"/>
<gene>
    <name evidence="1" type="ORF">QFC20_003292</name>
</gene>
<protein>
    <submittedName>
        <fullName evidence="1">Uncharacterized protein</fullName>
    </submittedName>
</protein>